<evidence type="ECO:0000256" key="10">
    <source>
        <dbReference type="ARBA" id="ARBA00023242"/>
    </source>
</evidence>
<dbReference type="GO" id="GO:0003712">
    <property type="term" value="F:transcription coregulator activity"/>
    <property type="evidence" value="ECO:0007669"/>
    <property type="project" value="TreeGrafter"/>
</dbReference>
<dbReference type="GO" id="GO:0005634">
    <property type="term" value="C:nucleus"/>
    <property type="evidence" value="ECO:0007669"/>
    <property type="project" value="UniProtKB-SubCell"/>
</dbReference>
<evidence type="ECO:0000256" key="8">
    <source>
        <dbReference type="ARBA" id="ARBA00022853"/>
    </source>
</evidence>
<accession>A0AA85KCJ4</accession>
<dbReference type="GO" id="GO:0003682">
    <property type="term" value="F:chromatin binding"/>
    <property type="evidence" value="ECO:0007669"/>
    <property type="project" value="TreeGrafter"/>
</dbReference>
<comment type="catalytic activity">
    <reaction evidence="12">
        <text>L-lysyl-[protein] + acetyl-CoA = N(6)-acetyl-L-lysyl-[protein] + CoA + H(+)</text>
        <dbReference type="Rhea" id="RHEA:45948"/>
        <dbReference type="Rhea" id="RHEA-COMP:9752"/>
        <dbReference type="Rhea" id="RHEA-COMP:10731"/>
        <dbReference type="ChEBI" id="CHEBI:15378"/>
        <dbReference type="ChEBI" id="CHEBI:29969"/>
        <dbReference type="ChEBI" id="CHEBI:57287"/>
        <dbReference type="ChEBI" id="CHEBI:57288"/>
        <dbReference type="ChEBI" id="CHEBI:61930"/>
        <dbReference type="EC" id="2.3.1.48"/>
    </reaction>
</comment>
<dbReference type="Pfam" id="PF01853">
    <property type="entry name" value="MOZ_SAS"/>
    <property type="match status" value="1"/>
</dbReference>
<keyword evidence="7" id="KW-0862">Zinc</keyword>
<dbReference type="PROSITE" id="PS51726">
    <property type="entry name" value="MYST_HAT"/>
    <property type="match status" value="1"/>
</dbReference>
<proteinExistence type="inferred from homology"/>
<comment type="similarity">
    <text evidence="2 12">Belongs to the MYST (SAS/MOZ) family.</text>
</comment>
<feature type="active site" description="Proton donor/acceptor" evidence="11">
    <location>
        <position position="258"/>
    </location>
</feature>
<dbReference type="InterPro" id="IPR036388">
    <property type="entry name" value="WH-like_DNA-bd_sf"/>
</dbReference>
<keyword evidence="10 12" id="KW-0539">Nucleus</keyword>
<dbReference type="InterPro" id="IPR002717">
    <property type="entry name" value="HAT_MYST-type"/>
</dbReference>
<evidence type="ECO:0000256" key="9">
    <source>
        <dbReference type="ARBA" id="ARBA00022990"/>
    </source>
</evidence>
<evidence type="ECO:0000259" key="13">
    <source>
        <dbReference type="PROSITE" id="PS51726"/>
    </source>
</evidence>
<dbReference type="GO" id="GO:0008270">
    <property type="term" value="F:zinc ion binding"/>
    <property type="evidence" value="ECO:0007669"/>
    <property type="project" value="UniProtKB-KW"/>
</dbReference>
<dbReference type="InterPro" id="IPR040706">
    <property type="entry name" value="Zf-MYST"/>
</dbReference>
<dbReference type="InterPro" id="IPR016197">
    <property type="entry name" value="Chromo-like_dom_sf"/>
</dbReference>
<reference evidence="15" key="2">
    <citation type="submission" date="2023-11" db="UniProtKB">
        <authorList>
            <consortium name="WormBaseParasite"/>
        </authorList>
    </citation>
    <scope>IDENTIFICATION</scope>
</reference>
<evidence type="ECO:0000256" key="11">
    <source>
        <dbReference type="PIRSR" id="PIRSR602717-51"/>
    </source>
</evidence>
<dbReference type="InterPro" id="IPR025995">
    <property type="entry name" value="Tudor-knot"/>
</dbReference>
<dbReference type="GO" id="GO:0006357">
    <property type="term" value="P:regulation of transcription by RNA polymerase II"/>
    <property type="evidence" value="ECO:0007669"/>
    <property type="project" value="TreeGrafter"/>
</dbReference>
<feature type="domain" description="MYST-type HAT" evidence="13">
    <location>
        <begin position="128"/>
        <end position="372"/>
    </location>
</feature>
<keyword evidence="6" id="KW-0863">Zinc-finger</keyword>
<dbReference type="Proteomes" id="UP000050795">
    <property type="component" value="Unassembled WGS sequence"/>
</dbReference>
<dbReference type="WBParaSite" id="TREG1_77320.1">
    <property type="protein sequence ID" value="TREG1_77320.1"/>
    <property type="gene ID" value="TREG1_77320"/>
</dbReference>
<keyword evidence="9" id="KW-0007">Acetylation</keyword>
<dbReference type="SUPFAM" id="SSF54160">
    <property type="entry name" value="Chromo domain-like"/>
    <property type="match status" value="1"/>
</dbReference>
<evidence type="ECO:0000256" key="2">
    <source>
        <dbReference type="ARBA" id="ARBA00010107"/>
    </source>
</evidence>
<dbReference type="GO" id="GO:0000785">
    <property type="term" value="C:chromatin"/>
    <property type="evidence" value="ECO:0007669"/>
    <property type="project" value="TreeGrafter"/>
</dbReference>
<dbReference type="InterPro" id="IPR016181">
    <property type="entry name" value="Acyl_CoA_acyltransferase"/>
</dbReference>
<dbReference type="Gene3D" id="2.30.30.140">
    <property type="match status" value="1"/>
</dbReference>
<comment type="subcellular location">
    <subcellularLocation>
        <location evidence="1 12">Nucleus</location>
    </subcellularLocation>
</comment>
<dbReference type="EC" id="2.3.1.48" evidence="3 12"/>
<evidence type="ECO:0000256" key="5">
    <source>
        <dbReference type="ARBA" id="ARBA00022723"/>
    </source>
</evidence>
<dbReference type="Gene3D" id="3.40.630.30">
    <property type="match status" value="1"/>
</dbReference>
<evidence type="ECO:0000313" key="14">
    <source>
        <dbReference type="Proteomes" id="UP000050795"/>
    </source>
</evidence>
<dbReference type="GO" id="GO:0004402">
    <property type="term" value="F:histone acetyltransferase activity"/>
    <property type="evidence" value="ECO:0007669"/>
    <property type="project" value="InterPro"/>
</dbReference>
<organism evidence="14 15">
    <name type="scientific">Trichobilharzia regenti</name>
    <name type="common">Nasal bird schistosome</name>
    <dbReference type="NCBI Taxonomy" id="157069"/>
    <lineage>
        <taxon>Eukaryota</taxon>
        <taxon>Metazoa</taxon>
        <taxon>Spiralia</taxon>
        <taxon>Lophotrochozoa</taxon>
        <taxon>Platyhelminthes</taxon>
        <taxon>Trematoda</taxon>
        <taxon>Digenea</taxon>
        <taxon>Strigeidida</taxon>
        <taxon>Schistosomatoidea</taxon>
        <taxon>Schistosomatidae</taxon>
        <taxon>Trichobilharzia</taxon>
    </lineage>
</organism>
<dbReference type="Pfam" id="PF17772">
    <property type="entry name" value="zf-MYST"/>
    <property type="match status" value="1"/>
</dbReference>
<dbReference type="InterPro" id="IPR050603">
    <property type="entry name" value="MYST_HAT"/>
</dbReference>
<dbReference type="PANTHER" id="PTHR10615:SF161">
    <property type="entry name" value="HISTONE ACETYLTRANSFERASE KAT7"/>
    <property type="match status" value="1"/>
</dbReference>
<reference evidence="14" key="1">
    <citation type="submission" date="2022-06" db="EMBL/GenBank/DDBJ databases">
        <authorList>
            <person name="Berger JAMES D."/>
            <person name="Berger JAMES D."/>
        </authorList>
    </citation>
    <scope>NUCLEOTIDE SEQUENCE [LARGE SCALE GENOMIC DNA]</scope>
</reference>
<evidence type="ECO:0000256" key="1">
    <source>
        <dbReference type="ARBA" id="ARBA00004123"/>
    </source>
</evidence>
<evidence type="ECO:0000256" key="4">
    <source>
        <dbReference type="ARBA" id="ARBA00022679"/>
    </source>
</evidence>
<evidence type="ECO:0000256" key="12">
    <source>
        <dbReference type="RuleBase" id="RU361211"/>
    </source>
</evidence>
<keyword evidence="14" id="KW-1185">Reference proteome</keyword>
<keyword evidence="8" id="KW-0156">Chromatin regulator</keyword>
<dbReference type="SUPFAM" id="SSF55729">
    <property type="entry name" value="Acyl-CoA N-acyltransferases (Nat)"/>
    <property type="match status" value="1"/>
</dbReference>
<keyword evidence="5" id="KW-0479">Metal-binding</keyword>
<dbReference type="Gene3D" id="1.10.10.10">
    <property type="entry name" value="Winged helix-like DNA-binding domain superfamily/Winged helix DNA-binding domain"/>
    <property type="match status" value="1"/>
</dbReference>
<dbReference type="FunFam" id="3.30.60.60:FF:000001">
    <property type="entry name" value="Histone acetyltransferase"/>
    <property type="match status" value="1"/>
</dbReference>
<evidence type="ECO:0000256" key="6">
    <source>
        <dbReference type="ARBA" id="ARBA00022771"/>
    </source>
</evidence>
<evidence type="ECO:0000256" key="7">
    <source>
        <dbReference type="ARBA" id="ARBA00022833"/>
    </source>
</evidence>
<dbReference type="Gene3D" id="3.30.60.60">
    <property type="entry name" value="N-acetyl transferase-like"/>
    <property type="match status" value="1"/>
</dbReference>
<keyword evidence="4" id="KW-0808">Transferase</keyword>
<evidence type="ECO:0000256" key="3">
    <source>
        <dbReference type="ARBA" id="ARBA00013184"/>
    </source>
</evidence>
<dbReference type="PANTHER" id="PTHR10615">
    <property type="entry name" value="HISTONE ACETYLTRANSFERASE"/>
    <property type="match status" value="1"/>
</dbReference>
<sequence>MDLDVCLEGSPDIQIGEVYEVLRSSGQYYPATIIESRINSAGGNKEYYVHYCNQDRRLDEWVTEERISYSAKLKSSESIDCLSNSIGNDIRFTRNQKRKLKETIKVHQESDSLDSTTQKLELEHQEFTRVKFIDQIQFGKYEIDTWYFSPYPEECRQVKKLWICEYCLKYMKYCETWLKHVQYTCKMKHPPGKEIYNHGNLCVYELDGNVQKEKVSADNYNLACILTLPPFQRRGYGHFLISLSYELAKIEQVVGTPEKPLSDLGRLSYRSYWEKVILNYFLEHSDCTMNEISKNTCIAIDDIIWTLQNHPVITNWQYGQHIHIQRDIVQQYLDQLNEQHSAKLCFHTDSSKHRKMNKNAYLLDINHLKWEPSTKRNNNNNSNNKEVKYH</sequence>
<name>A0AA85KCJ4_TRIRE</name>
<protein>
    <recommendedName>
        <fullName evidence="3 12">Histone acetyltransferase</fullName>
        <ecNumber evidence="3 12">2.3.1.48</ecNumber>
    </recommendedName>
</protein>
<dbReference type="AlphaFoldDB" id="A0AA85KCJ4"/>
<evidence type="ECO:0000313" key="15">
    <source>
        <dbReference type="WBParaSite" id="TREG1_77320.1"/>
    </source>
</evidence>
<dbReference type="Pfam" id="PF11717">
    <property type="entry name" value="Tudor-knot"/>
    <property type="match status" value="1"/>
</dbReference>